<dbReference type="Gene3D" id="3.40.190.10">
    <property type="entry name" value="Periplasmic binding protein-like II"/>
    <property type="match status" value="1"/>
</dbReference>
<accession>A0ABV7M230</accession>
<dbReference type="PIRSF" id="PIRSF017082">
    <property type="entry name" value="YflP"/>
    <property type="match status" value="1"/>
</dbReference>
<keyword evidence="2" id="KW-0732">Signal</keyword>
<protein>
    <submittedName>
        <fullName evidence="3">Tripartite tricarboxylate transporter substrate binding protein</fullName>
    </submittedName>
</protein>
<evidence type="ECO:0000256" key="2">
    <source>
        <dbReference type="SAM" id="SignalP"/>
    </source>
</evidence>
<gene>
    <name evidence="3" type="ORF">ACFOEI_07710</name>
</gene>
<sequence>MRLKTLTAALVAGITVSITPMMASADYSAAEEVKVLIGFKPGGGSDTLAQLVQPYLSESLGVNFVNEYLPGAAGAIAWTRLTTQSPKDGSVISVTNTPMLMTNYVMNDAISYRQDDFTPLANVVTDPAIIVVSNDSPFKTFADLKQAAEKKPGTVTVGNSGVGGDDHFSTLLVENKAGIEFKKVPFQGDSPSATAAMGGKIDASFNNVGTVYNQIEAGNLRALAVLANERLDILPDVPTLKEQGIDVVAGSSRGYSAPAGIPEEARKQLVAAFDKLATNEEFLAEAKKRALNVDLVTGQEYDQMFQDVESQVKEMWANMEASDSQK</sequence>
<dbReference type="Gene3D" id="3.40.190.150">
    <property type="entry name" value="Bordetella uptake gene, domain 1"/>
    <property type="match status" value="1"/>
</dbReference>
<keyword evidence="4" id="KW-1185">Reference proteome</keyword>
<evidence type="ECO:0000313" key="4">
    <source>
        <dbReference type="Proteomes" id="UP001595640"/>
    </source>
</evidence>
<name>A0ABV7M230_9GAMM</name>
<dbReference type="CDD" id="cd07012">
    <property type="entry name" value="PBP2_Bug_TTT"/>
    <property type="match status" value="1"/>
</dbReference>
<feature type="signal peptide" evidence="2">
    <location>
        <begin position="1"/>
        <end position="25"/>
    </location>
</feature>
<dbReference type="Pfam" id="PF03401">
    <property type="entry name" value="TctC"/>
    <property type="match status" value="1"/>
</dbReference>
<proteinExistence type="inferred from homology"/>
<evidence type="ECO:0000256" key="1">
    <source>
        <dbReference type="ARBA" id="ARBA00006987"/>
    </source>
</evidence>
<dbReference type="PANTHER" id="PTHR42928:SF5">
    <property type="entry name" value="BLR1237 PROTEIN"/>
    <property type="match status" value="1"/>
</dbReference>
<organism evidence="3 4">
    <name type="scientific">Modicisalibacter luteus</name>
    <dbReference type="NCBI Taxonomy" id="453962"/>
    <lineage>
        <taxon>Bacteria</taxon>
        <taxon>Pseudomonadati</taxon>
        <taxon>Pseudomonadota</taxon>
        <taxon>Gammaproteobacteria</taxon>
        <taxon>Oceanospirillales</taxon>
        <taxon>Halomonadaceae</taxon>
        <taxon>Modicisalibacter</taxon>
    </lineage>
</organism>
<dbReference type="InterPro" id="IPR005064">
    <property type="entry name" value="BUG"/>
</dbReference>
<dbReference type="EMBL" id="JBHRUH010000012">
    <property type="protein sequence ID" value="MFC3291954.1"/>
    <property type="molecule type" value="Genomic_DNA"/>
</dbReference>
<dbReference type="Proteomes" id="UP001595640">
    <property type="component" value="Unassembled WGS sequence"/>
</dbReference>
<dbReference type="SUPFAM" id="SSF53850">
    <property type="entry name" value="Periplasmic binding protein-like II"/>
    <property type="match status" value="1"/>
</dbReference>
<comment type="caution">
    <text evidence="3">The sequence shown here is derived from an EMBL/GenBank/DDBJ whole genome shotgun (WGS) entry which is preliminary data.</text>
</comment>
<dbReference type="InterPro" id="IPR042100">
    <property type="entry name" value="Bug_dom1"/>
</dbReference>
<feature type="chain" id="PRO_5047263598" evidence="2">
    <location>
        <begin position="26"/>
        <end position="326"/>
    </location>
</feature>
<dbReference type="RefSeq" id="WP_040475811.1">
    <property type="nucleotide sequence ID" value="NZ_BMXD01000003.1"/>
</dbReference>
<reference evidence="4" key="1">
    <citation type="journal article" date="2019" name="Int. J. Syst. Evol. Microbiol.">
        <title>The Global Catalogue of Microorganisms (GCM) 10K type strain sequencing project: providing services to taxonomists for standard genome sequencing and annotation.</title>
        <authorList>
            <consortium name="The Broad Institute Genomics Platform"/>
            <consortium name="The Broad Institute Genome Sequencing Center for Infectious Disease"/>
            <person name="Wu L."/>
            <person name="Ma J."/>
        </authorList>
    </citation>
    <scope>NUCLEOTIDE SEQUENCE [LARGE SCALE GENOMIC DNA]</scope>
    <source>
        <strain evidence="4">KCTC 12847</strain>
    </source>
</reference>
<evidence type="ECO:0000313" key="3">
    <source>
        <dbReference type="EMBL" id="MFC3291954.1"/>
    </source>
</evidence>
<comment type="similarity">
    <text evidence="1">Belongs to the UPF0065 (bug) family.</text>
</comment>
<dbReference type="PANTHER" id="PTHR42928">
    <property type="entry name" value="TRICARBOXYLATE-BINDING PROTEIN"/>
    <property type="match status" value="1"/>
</dbReference>